<keyword evidence="1" id="KW-0472">Membrane</keyword>
<keyword evidence="3" id="KW-1185">Reference proteome</keyword>
<dbReference type="Proteomes" id="UP001198701">
    <property type="component" value="Unassembled WGS sequence"/>
</dbReference>
<dbReference type="InterPro" id="IPR032092">
    <property type="entry name" value="PilW"/>
</dbReference>
<keyword evidence="1" id="KW-0812">Transmembrane</keyword>
<evidence type="ECO:0000313" key="2">
    <source>
        <dbReference type="EMBL" id="MCC6072122.1"/>
    </source>
</evidence>
<reference evidence="2 3" key="1">
    <citation type="submission" date="2021-11" db="EMBL/GenBank/DDBJ databases">
        <authorList>
            <person name="Huq M.A."/>
        </authorList>
    </citation>
    <scope>NUCLEOTIDE SEQUENCE [LARGE SCALE GENOMIC DNA]</scope>
    <source>
        <strain evidence="2 3">MAHUQ-52</strain>
    </source>
</reference>
<name>A0ABS8IU12_9BURK</name>
<gene>
    <name evidence="2" type="ORF">LMJ30_14290</name>
</gene>
<dbReference type="NCBIfam" id="TIGR02532">
    <property type="entry name" value="IV_pilin_GFxxxE"/>
    <property type="match status" value="1"/>
</dbReference>
<keyword evidence="1" id="KW-1133">Transmembrane helix</keyword>
<dbReference type="RefSeq" id="WP_229432981.1">
    <property type="nucleotide sequence ID" value="NZ_JAJHPV010000013.1"/>
</dbReference>
<dbReference type="Pfam" id="PF07963">
    <property type="entry name" value="N_methyl"/>
    <property type="match status" value="1"/>
</dbReference>
<organism evidence="2 3">
    <name type="scientific">Massilia agrisoli</name>
    <dbReference type="NCBI Taxonomy" id="2892444"/>
    <lineage>
        <taxon>Bacteria</taxon>
        <taxon>Pseudomonadati</taxon>
        <taxon>Pseudomonadota</taxon>
        <taxon>Betaproteobacteria</taxon>
        <taxon>Burkholderiales</taxon>
        <taxon>Oxalobacteraceae</taxon>
        <taxon>Telluria group</taxon>
        <taxon>Massilia</taxon>
    </lineage>
</organism>
<protein>
    <submittedName>
        <fullName evidence="2">PilW family protein</fullName>
    </submittedName>
</protein>
<dbReference type="Pfam" id="PF16074">
    <property type="entry name" value="PilW"/>
    <property type="match status" value="1"/>
</dbReference>
<comment type="caution">
    <text evidence="2">The sequence shown here is derived from an EMBL/GenBank/DDBJ whole genome shotgun (WGS) entry which is preliminary data.</text>
</comment>
<dbReference type="InterPro" id="IPR012902">
    <property type="entry name" value="N_methyl_site"/>
</dbReference>
<evidence type="ECO:0000313" key="3">
    <source>
        <dbReference type="Proteomes" id="UP001198701"/>
    </source>
</evidence>
<proteinExistence type="predicted"/>
<evidence type="ECO:0000256" key="1">
    <source>
        <dbReference type="SAM" id="Phobius"/>
    </source>
</evidence>
<dbReference type="EMBL" id="JAJHPV010000013">
    <property type="protein sequence ID" value="MCC6072122.1"/>
    <property type="molecule type" value="Genomic_DNA"/>
</dbReference>
<accession>A0ABS8IU12</accession>
<feature type="transmembrane region" description="Helical" evidence="1">
    <location>
        <begin position="20"/>
        <end position="39"/>
    </location>
</feature>
<sequence length="349" mass="37052">MPSFRPTSLRAQRGFSLAELMVAATIGLLILAGMSTLFVNNTRAQGEIEKANRQVENGRFAVQTLSSDLRNAGFYSEFDPTVLDSPAALPDPCAVTIAAVRAALPLPVQGIDNATGAYDCLPGLRADTDVIVVRRTATCITGAAGCDPLTAGGPFFQAALCANLTQLGSGSTADYYDLDVTADTLDRLRRDCTTAAPIRRYLTHVYYLADNDRDGDGIPTLKRAELGADGEMLAYSTVALVNGIDDLQFEYGLDTSADGVADRFAADPATGCADAACALANWRQVVSVKLSLLSRNIEVTQGYTDAMQYKLGRDADGAEIVVGPKGDGYKRHVFQSQVALPNPAGRRTP</sequence>